<dbReference type="Pfam" id="PF04280">
    <property type="entry name" value="Tim44"/>
    <property type="match status" value="1"/>
</dbReference>
<feature type="domain" description="Tim44-like" evidence="4">
    <location>
        <begin position="341"/>
        <end position="398"/>
    </location>
</feature>
<evidence type="ECO:0000259" key="4">
    <source>
        <dbReference type="Pfam" id="PF04280"/>
    </source>
</evidence>
<keyword evidence="3" id="KW-0012">Acyltransferase</keyword>
<organism evidence="5">
    <name type="scientific">Brassica cretica</name>
    <name type="common">Mustard</name>
    <dbReference type="NCBI Taxonomy" id="69181"/>
    <lineage>
        <taxon>Eukaryota</taxon>
        <taxon>Viridiplantae</taxon>
        <taxon>Streptophyta</taxon>
        <taxon>Embryophyta</taxon>
        <taxon>Tracheophyta</taxon>
        <taxon>Spermatophyta</taxon>
        <taxon>Magnoliopsida</taxon>
        <taxon>eudicotyledons</taxon>
        <taxon>Gunneridae</taxon>
        <taxon>Pentapetalae</taxon>
        <taxon>rosids</taxon>
        <taxon>malvids</taxon>
        <taxon>Brassicales</taxon>
        <taxon>Brassicaceae</taxon>
        <taxon>Brassiceae</taxon>
        <taxon>Brassica</taxon>
    </lineage>
</organism>
<name>A0A8S9FD09_BRACR</name>
<dbReference type="Gene3D" id="3.10.450.240">
    <property type="match status" value="1"/>
</dbReference>
<dbReference type="InterPro" id="IPR023213">
    <property type="entry name" value="CAT-like_dom_sf"/>
</dbReference>
<dbReference type="PANTHER" id="PTHR31642:SF11">
    <property type="entry name" value="SHIKIMATE O-HYDROXYCINNAMOYLTRANSFERASE"/>
    <property type="match status" value="1"/>
</dbReference>
<dbReference type="InterPro" id="IPR032710">
    <property type="entry name" value="NTF2-like_dom_sf"/>
</dbReference>
<dbReference type="EMBL" id="QGKY02002305">
    <property type="protein sequence ID" value="KAF2530884.1"/>
    <property type="molecule type" value="Genomic_DNA"/>
</dbReference>
<comment type="similarity">
    <text evidence="1">Belongs to the plant acyltransferase family.</text>
</comment>
<dbReference type="InterPro" id="IPR007379">
    <property type="entry name" value="Tim44-like_dom"/>
</dbReference>
<evidence type="ECO:0000313" key="5">
    <source>
        <dbReference type="EMBL" id="KAF2530884.1"/>
    </source>
</evidence>
<dbReference type="SUPFAM" id="SSF54427">
    <property type="entry name" value="NTF2-like"/>
    <property type="match status" value="1"/>
</dbReference>
<reference evidence="5" key="1">
    <citation type="submission" date="2019-12" db="EMBL/GenBank/DDBJ databases">
        <title>Genome sequencing and annotation of Brassica cretica.</title>
        <authorList>
            <person name="Studholme D.J."/>
            <person name="Sarris P.F."/>
        </authorList>
    </citation>
    <scope>NUCLEOTIDE SEQUENCE</scope>
    <source>
        <strain evidence="5">PFS-102/07</strain>
        <tissue evidence="5">Leaf</tissue>
    </source>
</reference>
<dbReference type="InterPro" id="IPR050317">
    <property type="entry name" value="Plant_Fungal_Acyltransferase"/>
</dbReference>
<comment type="caution">
    <text evidence="5">The sequence shown here is derived from an EMBL/GenBank/DDBJ whole genome shotgun (WGS) entry which is preliminary data.</text>
</comment>
<accession>A0A8S9FD09</accession>
<evidence type="ECO:0000256" key="1">
    <source>
        <dbReference type="ARBA" id="ARBA00009861"/>
    </source>
</evidence>
<dbReference type="AlphaFoldDB" id="A0A8S9FD09"/>
<dbReference type="GO" id="GO:0016747">
    <property type="term" value="F:acyltransferase activity, transferring groups other than amino-acyl groups"/>
    <property type="evidence" value="ECO:0007669"/>
    <property type="project" value="TreeGrafter"/>
</dbReference>
<dbReference type="PANTHER" id="PTHR31642">
    <property type="entry name" value="TRICHOTHECENE 3-O-ACETYLTRANSFERASE"/>
    <property type="match status" value="1"/>
</dbReference>
<sequence>MQHHAADGFSGLHFINTWSDMARGLDLTIPPFIDRTLLRARDPPQPAFDHVEYQPAPSMKIPLDPSKSSPDSTTVSIFKLSRDQLVSLKAKAKEDGNTVSYSSYEMLAGHVWRSVGKARGLPDDQETKLYIATDGRSRLRPQLPPGYFGNVIFTATPLAVAGDLLSKPTWYAAGLIHDVLARMDDNYLRSALDYLEMQPDLSALVRGAHTYKCPNLGITSWVVVEEQSGKEAGVEVGDGEEVAKCRKKEAVVETADAVEPGREKGGDVDRRVVGTRGNIEQRQPFGNGIYVYYDVVVAKVKSERETPEEGLANAASLGLKGQIASLPPIGASTGPCVYRIDFVVSTFQTQEIFCVRDKKGNIKEGGQDTIHSVYYKWAMQQVEAGEESMYPIWRLRDICKLGAAQALI</sequence>
<dbReference type="Pfam" id="PF02458">
    <property type="entry name" value="Transferase"/>
    <property type="match status" value="1"/>
</dbReference>
<proteinExistence type="inferred from homology"/>
<evidence type="ECO:0000256" key="3">
    <source>
        <dbReference type="ARBA" id="ARBA00023315"/>
    </source>
</evidence>
<gene>
    <name evidence="5" type="ORF">F2Q70_00029010</name>
</gene>
<dbReference type="Gene3D" id="3.30.559.10">
    <property type="entry name" value="Chloramphenicol acetyltransferase-like domain"/>
    <property type="match status" value="2"/>
</dbReference>
<evidence type="ECO:0000256" key="2">
    <source>
        <dbReference type="ARBA" id="ARBA00022679"/>
    </source>
</evidence>
<protein>
    <recommendedName>
        <fullName evidence="4">Tim44-like domain-containing protein</fullName>
    </recommendedName>
</protein>
<keyword evidence="2" id="KW-0808">Transferase</keyword>